<protein>
    <submittedName>
        <fullName evidence="1">Uncharacterized protein</fullName>
    </submittedName>
</protein>
<dbReference type="RefSeq" id="WP_137325091.1">
    <property type="nucleotide sequence ID" value="NZ_LBIA02000001.1"/>
</dbReference>
<evidence type="ECO:0000313" key="1">
    <source>
        <dbReference type="EMBL" id="TKT70299.1"/>
    </source>
</evidence>
<sequence>MKPRWAVAGLLLPGFTIAAIALAVPGNTRELLAVTAQNQSVVRIDEVSCLSIESRDQAFNGKKYSDPKLVEAIGNILSIKRVLFNADVAICPWAFHIVGENKTISAVRHDGKLANYLISVGICERTSNGRANPNKCISKNIYVFNRRVDTHRLFSLALVGLAKKQVSEWEALQSGELE</sequence>
<dbReference type="EMBL" id="LBIA02000001">
    <property type="protein sequence ID" value="TKT70299.1"/>
    <property type="molecule type" value="Genomic_DNA"/>
</dbReference>
<name>A0A4U6BJI9_9BRAD</name>
<reference evidence="1" key="1">
    <citation type="submission" date="2019-04" db="EMBL/GenBank/DDBJ databases">
        <title>Whole genome sequencing of cave bacteria.</title>
        <authorList>
            <person name="Gan H.M."/>
            <person name="Barton H."/>
            <person name="Savka M.A."/>
        </authorList>
    </citation>
    <scope>NUCLEOTIDE SEQUENCE [LARGE SCALE GENOMIC DNA]</scope>
    <source>
        <strain evidence="1">LC387</strain>
    </source>
</reference>
<comment type="caution">
    <text evidence="1">The sequence shown here is derived from an EMBL/GenBank/DDBJ whole genome shotgun (WGS) entry which is preliminary data.</text>
</comment>
<accession>A0A4U6BJI9</accession>
<dbReference type="Proteomes" id="UP000034832">
    <property type="component" value="Unassembled WGS sequence"/>
</dbReference>
<dbReference type="AlphaFoldDB" id="A0A4U6BJI9"/>
<proteinExistence type="predicted"/>
<evidence type="ECO:0000313" key="2">
    <source>
        <dbReference type="Proteomes" id="UP000034832"/>
    </source>
</evidence>
<organism evidence="1 2">
    <name type="scientific">Afipia massiliensis</name>
    <dbReference type="NCBI Taxonomy" id="211460"/>
    <lineage>
        <taxon>Bacteria</taxon>
        <taxon>Pseudomonadati</taxon>
        <taxon>Pseudomonadota</taxon>
        <taxon>Alphaproteobacteria</taxon>
        <taxon>Hyphomicrobiales</taxon>
        <taxon>Nitrobacteraceae</taxon>
        <taxon>Afipia</taxon>
    </lineage>
</organism>
<gene>
    <name evidence="1" type="ORF">YH63_002110</name>
</gene>
<keyword evidence="2" id="KW-1185">Reference proteome</keyword>